<protein>
    <recommendedName>
        <fullName evidence="3">Cytoplasmic protein</fullName>
    </recommendedName>
</protein>
<dbReference type="AlphaFoldDB" id="A0A1E8CM82"/>
<comment type="caution">
    <text evidence="1">The sequence shown here is derived from an EMBL/GenBank/DDBJ whole genome shotgun (WGS) entry which is preliminary data.</text>
</comment>
<proteinExistence type="predicted"/>
<name>A0A1E8CM82_9GAMM</name>
<dbReference type="InterPro" id="IPR009921">
    <property type="entry name" value="YehS-like"/>
</dbReference>
<evidence type="ECO:0008006" key="3">
    <source>
        <dbReference type="Google" id="ProtNLM"/>
    </source>
</evidence>
<dbReference type="PANTHER" id="PTHR37805">
    <property type="entry name" value="CYTOPLASMIC PROTEIN-RELATED"/>
    <property type="match status" value="1"/>
</dbReference>
<accession>A0A1E8CM82</accession>
<evidence type="ECO:0000313" key="1">
    <source>
        <dbReference type="EMBL" id="OFE13538.1"/>
    </source>
</evidence>
<reference evidence="2" key="1">
    <citation type="submission" date="2016-07" db="EMBL/GenBank/DDBJ databases">
        <authorList>
            <person name="Florea S."/>
            <person name="Webb J.S."/>
            <person name="Jaromczyk J."/>
            <person name="Schardl C.L."/>
        </authorList>
    </citation>
    <scope>NUCLEOTIDE SEQUENCE [LARGE SCALE GENOMIC DNA]</scope>
    <source>
        <strain evidence="2">KCTC 42131</strain>
    </source>
</reference>
<dbReference type="STRING" id="1524254.PHACT_10640"/>
<dbReference type="OrthoDB" id="9788465at2"/>
<organism evidence="1 2">
    <name type="scientific">Pseudohongiella acticola</name>
    <dbReference type="NCBI Taxonomy" id="1524254"/>
    <lineage>
        <taxon>Bacteria</taxon>
        <taxon>Pseudomonadati</taxon>
        <taxon>Pseudomonadota</taxon>
        <taxon>Gammaproteobacteria</taxon>
        <taxon>Pseudomonadales</taxon>
        <taxon>Pseudohongiellaceae</taxon>
        <taxon>Pseudohongiella</taxon>
    </lineage>
</organism>
<sequence length="163" mass="18697">MINNDVLRRLRYAFDYSDQQMMDVFAQAECKVSRDQVCNWLKPDEDPDFVFCDDVTLATFLNGLINTLRGKKEGPQPEPEHELSNNMIFMKLRIALNLKSDDVLAMLEDAGMSLSQHELTALFRKPGHKHYRQCKDQILRNFLKAIQIRCRDQSGTAGSGDAD</sequence>
<dbReference type="Proteomes" id="UP000175669">
    <property type="component" value="Unassembled WGS sequence"/>
</dbReference>
<keyword evidence="2" id="KW-1185">Reference proteome</keyword>
<dbReference type="RefSeq" id="WP_070117755.1">
    <property type="nucleotide sequence ID" value="NZ_MASR01000001.1"/>
</dbReference>
<dbReference type="EMBL" id="MASR01000001">
    <property type="protein sequence ID" value="OFE13538.1"/>
    <property type="molecule type" value="Genomic_DNA"/>
</dbReference>
<evidence type="ECO:0000313" key="2">
    <source>
        <dbReference type="Proteomes" id="UP000175669"/>
    </source>
</evidence>
<gene>
    <name evidence="1" type="ORF">PHACT_10640</name>
</gene>
<dbReference type="PANTHER" id="PTHR37805:SF1">
    <property type="entry name" value="CYTOPLASMIC PROTEIN"/>
    <property type="match status" value="1"/>
</dbReference>
<dbReference type="Pfam" id="PF07308">
    <property type="entry name" value="DUF1456"/>
    <property type="match status" value="2"/>
</dbReference>